<dbReference type="AlphaFoldDB" id="A0A6S6QX87"/>
<evidence type="ECO:0000313" key="11">
    <source>
        <dbReference type="EMBL" id="BCJ91882.1"/>
    </source>
</evidence>
<evidence type="ECO:0000256" key="9">
    <source>
        <dbReference type="ARBA" id="ARBA00023303"/>
    </source>
</evidence>
<dbReference type="Proteomes" id="UP000515317">
    <property type="component" value="Chromosome"/>
</dbReference>
<keyword evidence="4 10" id="KW-1003">Cell membrane</keyword>
<evidence type="ECO:0000256" key="5">
    <source>
        <dbReference type="ARBA" id="ARBA00022692"/>
    </source>
</evidence>
<dbReference type="InterPro" id="IPR037673">
    <property type="entry name" value="MSC/AndL"/>
</dbReference>
<dbReference type="HAMAP" id="MF_00115">
    <property type="entry name" value="MscL"/>
    <property type="match status" value="1"/>
</dbReference>
<dbReference type="SUPFAM" id="SSF81330">
    <property type="entry name" value="Gated mechanosensitive channel"/>
    <property type="match status" value="1"/>
</dbReference>
<dbReference type="NCBIfam" id="NF010557">
    <property type="entry name" value="PRK13952.1"/>
    <property type="match status" value="1"/>
</dbReference>
<dbReference type="GO" id="GO:0008381">
    <property type="term" value="F:mechanosensitive monoatomic ion channel activity"/>
    <property type="evidence" value="ECO:0007669"/>
    <property type="project" value="UniProtKB-UniRule"/>
</dbReference>
<dbReference type="NCBIfam" id="NF001843">
    <property type="entry name" value="PRK00567.1-4"/>
    <property type="match status" value="1"/>
</dbReference>
<dbReference type="PANTHER" id="PTHR30266:SF2">
    <property type="entry name" value="LARGE-CONDUCTANCE MECHANOSENSITIVE CHANNEL"/>
    <property type="match status" value="1"/>
</dbReference>
<keyword evidence="7 10" id="KW-0406">Ion transport</keyword>
<evidence type="ECO:0000313" key="12">
    <source>
        <dbReference type="Proteomes" id="UP000515317"/>
    </source>
</evidence>
<keyword evidence="5 10" id="KW-0812">Transmembrane</keyword>
<dbReference type="Gene3D" id="1.10.1200.120">
    <property type="entry name" value="Large-conductance mechanosensitive channel, MscL, domain 1"/>
    <property type="match status" value="1"/>
</dbReference>
<evidence type="ECO:0000256" key="6">
    <source>
        <dbReference type="ARBA" id="ARBA00022989"/>
    </source>
</evidence>
<dbReference type="NCBIfam" id="TIGR00220">
    <property type="entry name" value="mscL"/>
    <property type="match status" value="1"/>
</dbReference>
<keyword evidence="6 10" id="KW-1133">Transmembrane helix</keyword>
<comment type="subcellular location">
    <subcellularLocation>
        <location evidence="10">Cell inner membrane</location>
        <topology evidence="10">Multi-pass membrane protein</topology>
    </subcellularLocation>
    <subcellularLocation>
        <location evidence="1">Cell membrane</location>
        <topology evidence="1">Multi-pass membrane protein</topology>
    </subcellularLocation>
</comment>
<comment type="caution">
    <text evidence="10">Lacks conserved residue(s) required for the propagation of feature annotation.</text>
</comment>
<dbReference type="KEGG" id="tso:IZ6_26170"/>
<feature type="transmembrane region" description="Helical" evidence="10">
    <location>
        <begin position="77"/>
        <end position="100"/>
    </location>
</feature>
<evidence type="ECO:0000256" key="10">
    <source>
        <dbReference type="HAMAP-Rule" id="MF_00115"/>
    </source>
</evidence>
<keyword evidence="10" id="KW-0997">Cell inner membrane</keyword>
<dbReference type="InterPro" id="IPR001185">
    <property type="entry name" value="MS_channel"/>
</dbReference>
<dbReference type="InterPro" id="IPR019823">
    <property type="entry name" value="Mechanosensitive_channel_CS"/>
</dbReference>
<dbReference type="PRINTS" id="PR01264">
    <property type="entry name" value="MECHCHANNEL"/>
</dbReference>
<dbReference type="InterPro" id="IPR036019">
    <property type="entry name" value="MscL_channel"/>
</dbReference>
<dbReference type="RefSeq" id="WP_222875501.1">
    <property type="nucleotide sequence ID" value="NZ_AP023361.1"/>
</dbReference>
<evidence type="ECO:0000256" key="1">
    <source>
        <dbReference type="ARBA" id="ARBA00004651"/>
    </source>
</evidence>
<gene>
    <name evidence="10 11" type="primary">mscL</name>
    <name evidence="11" type="ORF">IZ6_26170</name>
</gene>
<evidence type="ECO:0000256" key="3">
    <source>
        <dbReference type="ARBA" id="ARBA00022448"/>
    </source>
</evidence>
<keyword evidence="3 10" id="KW-0813">Transport</keyword>
<reference evidence="11 12" key="1">
    <citation type="submission" date="2020-08" db="EMBL/GenBank/DDBJ databases">
        <title>Genome sequence of Rhizobiales bacterium strain IZ6.</title>
        <authorList>
            <person name="Nakai R."/>
            <person name="Naganuma T."/>
        </authorList>
    </citation>
    <scope>NUCLEOTIDE SEQUENCE [LARGE SCALE GENOMIC DNA]</scope>
    <source>
        <strain evidence="11 12">IZ6</strain>
    </source>
</reference>
<evidence type="ECO:0000256" key="8">
    <source>
        <dbReference type="ARBA" id="ARBA00023136"/>
    </source>
</evidence>
<comment type="similarity">
    <text evidence="2 10">Belongs to the MscL family.</text>
</comment>
<proteinExistence type="inferred from homology"/>
<keyword evidence="8 10" id="KW-0472">Membrane</keyword>
<evidence type="ECO:0000256" key="4">
    <source>
        <dbReference type="ARBA" id="ARBA00022475"/>
    </source>
</evidence>
<keyword evidence="12" id="KW-1185">Reference proteome</keyword>
<sequence>MLEEFKKFALKGNVVDLAVGVIIGAAFSGIVNSLVADVIMPIIGYVTGGLDFSNYFFQLGGAPAATYDEAKKAGATVGYGAFLTVALNFIIIAWILFLAVRGINRLRKTEEEAPAAPPKQEVLLTEIRDLLAKK</sequence>
<dbReference type="EMBL" id="AP023361">
    <property type="protein sequence ID" value="BCJ91882.1"/>
    <property type="molecule type" value="Genomic_DNA"/>
</dbReference>
<dbReference type="PROSITE" id="PS01327">
    <property type="entry name" value="MSCL"/>
    <property type="match status" value="1"/>
</dbReference>
<dbReference type="Pfam" id="PF01741">
    <property type="entry name" value="MscL"/>
    <property type="match status" value="1"/>
</dbReference>
<comment type="subunit">
    <text evidence="10">Homopentamer.</text>
</comment>
<keyword evidence="9 10" id="KW-0407">Ion channel</keyword>
<name>A0A6S6QX87_9HYPH</name>
<dbReference type="PANTHER" id="PTHR30266">
    <property type="entry name" value="MECHANOSENSITIVE CHANNEL MSCL"/>
    <property type="match status" value="1"/>
</dbReference>
<evidence type="ECO:0000256" key="7">
    <source>
        <dbReference type="ARBA" id="ARBA00023065"/>
    </source>
</evidence>
<dbReference type="GO" id="GO:0005886">
    <property type="term" value="C:plasma membrane"/>
    <property type="evidence" value="ECO:0007669"/>
    <property type="project" value="UniProtKB-SubCell"/>
</dbReference>
<comment type="function">
    <text evidence="10">Channel that opens in response to stretch forces in the membrane lipid bilayer. May participate in the regulation of osmotic pressure changes within the cell.</text>
</comment>
<protein>
    <recommendedName>
        <fullName evidence="10">Large-conductance mechanosensitive channel</fullName>
    </recommendedName>
</protein>
<accession>A0A6S6QX87</accession>
<evidence type="ECO:0000256" key="2">
    <source>
        <dbReference type="ARBA" id="ARBA00007254"/>
    </source>
</evidence>
<organism evidence="11 12">
    <name type="scientific">Terrihabitans soli</name>
    <dbReference type="NCBI Taxonomy" id="708113"/>
    <lineage>
        <taxon>Bacteria</taxon>
        <taxon>Pseudomonadati</taxon>
        <taxon>Pseudomonadota</taxon>
        <taxon>Alphaproteobacteria</taxon>
        <taxon>Hyphomicrobiales</taxon>
        <taxon>Terrihabitans</taxon>
    </lineage>
</organism>